<reference evidence="5" key="1">
    <citation type="submission" date="2016-10" db="EMBL/GenBank/DDBJ databases">
        <authorList>
            <person name="Varghese N."/>
        </authorList>
    </citation>
    <scope>NUCLEOTIDE SEQUENCE [LARGE SCALE GENOMIC DNA]</scope>
    <source>
        <strain evidence="5">HL 19</strain>
    </source>
</reference>
<dbReference type="InterPro" id="IPR036779">
    <property type="entry name" value="LysM_dom_sf"/>
</dbReference>
<dbReference type="PANTHER" id="PTHR21666">
    <property type="entry name" value="PEPTIDASE-RELATED"/>
    <property type="match status" value="1"/>
</dbReference>
<dbReference type="CDD" id="cd00118">
    <property type="entry name" value="LysM"/>
    <property type="match status" value="1"/>
</dbReference>
<dbReference type="Pfam" id="PF01476">
    <property type="entry name" value="LysM"/>
    <property type="match status" value="1"/>
</dbReference>
<dbReference type="Proteomes" id="UP000183104">
    <property type="component" value="Unassembled WGS sequence"/>
</dbReference>
<organism evidence="4 5">
    <name type="scientific">Thiohalorhabdus denitrificans</name>
    <dbReference type="NCBI Taxonomy" id="381306"/>
    <lineage>
        <taxon>Bacteria</taxon>
        <taxon>Pseudomonadati</taxon>
        <taxon>Pseudomonadota</taxon>
        <taxon>Gammaproteobacteria</taxon>
        <taxon>Thiohalorhabdales</taxon>
        <taxon>Thiohalorhabdaceae</taxon>
        <taxon>Thiohalorhabdus</taxon>
    </lineage>
</organism>
<dbReference type="PROSITE" id="PS51257">
    <property type="entry name" value="PROKAR_LIPOPROTEIN"/>
    <property type="match status" value="1"/>
</dbReference>
<proteinExistence type="inferred from homology"/>
<feature type="compositionally biased region" description="Polar residues" evidence="2">
    <location>
        <begin position="118"/>
        <end position="128"/>
    </location>
</feature>
<dbReference type="Gene3D" id="2.70.70.10">
    <property type="entry name" value="Glucose Permease (Domain IIA)"/>
    <property type="match status" value="1"/>
</dbReference>
<gene>
    <name evidence="4" type="ORF">SAMN05661077_0029</name>
</gene>
<keyword evidence="5" id="KW-1185">Reference proteome</keyword>
<protein>
    <submittedName>
        <fullName evidence="4">Lipoprotein NlpD</fullName>
    </submittedName>
</protein>
<dbReference type="Pfam" id="PF01551">
    <property type="entry name" value="Peptidase_M23"/>
    <property type="match status" value="1"/>
</dbReference>
<name>A0A1G5HPE6_9GAMM</name>
<dbReference type="CDD" id="cd12797">
    <property type="entry name" value="M23_peptidase"/>
    <property type="match status" value="1"/>
</dbReference>
<dbReference type="SMART" id="SM00257">
    <property type="entry name" value="LysM"/>
    <property type="match status" value="1"/>
</dbReference>
<dbReference type="GO" id="GO:0004222">
    <property type="term" value="F:metalloendopeptidase activity"/>
    <property type="evidence" value="ECO:0007669"/>
    <property type="project" value="TreeGrafter"/>
</dbReference>
<feature type="domain" description="LysM" evidence="3">
    <location>
        <begin position="38"/>
        <end position="82"/>
    </location>
</feature>
<dbReference type="PANTHER" id="PTHR21666:SF263">
    <property type="entry name" value="MUREIN HYDROLASE ACTIVATOR NLPD"/>
    <property type="match status" value="1"/>
</dbReference>
<evidence type="ECO:0000256" key="2">
    <source>
        <dbReference type="SAM" id="MobiDB-lite"/>
    </source>
</evidence>
<evidence type="ECO:0000256" key="1">
    <source>
        <dbReference type="ARBA" id="ARBA00038420"/>
    </source>
</evidence>
<evidence type="ECO:0000313" key="4">
    <source>
        <dbReference type="EMBL" id="SCY65190.1"/>
    </source>
</evidence>
<keyword evidence="4" id="KW-0449">Lipoprotein</keyword>
<evidence type="ECO:0000313" key="5">
    <source>
        <dbReference type="Proteomes" id="UP000183104"/>
    </source>
</evidence>
<feature type="region of interest" description="Disordered" evidence="2">
    <location>
        <begin position="76"/>
        <end position="133"/>
    </location>
</feature>
<dbReference type="InterPro" id="IPR016047">
    <property type="entry name" value="M23ase_b-sheet_dom"/>
</dbReference>
<dbReference type="InterPro" id="IPR011055">
    <property type="entry name" value="Dup_hybrid_motif"/>
</dbReference>
<comment type="similarity">
    <text evidence="1">Belongs to the E.coli NlpD/Haemophilus LppB family.</text>
</comment>
<evidence type="ECO:0000259" key="3">
    <source>
        <dbReference type="PROSITE" id="PS51782"/>
    </source>
</evidence>
<dbReference type="InterPro" id="IPR050570">
    <property type="entry name" value="Cell_wall_metabolism_enzyme"/>
</dbReference>
<dbReference type="PROSITE" id="PS51782">
    <property type="entry name" value="LYSM"/>
    <property type="match status" value="1"/>
</dbReference>
<accession>A0A1G5HPE6</accession>
<sequence length="253" mass="26535">MEGKPIRALVLAHGLLLILAGCGAPPIQAPSYHGPAPEHYQVRRGDTVYSIAQRFGLDHEAVLAWNDIQDPSRLRTGQRLRLRPPRDANVGDGGAETKDGPVASKAAVRGGGGEGDVANTSGSSSTAAPGNWRWPLEGPIIQGFDDDGRDRNKGIEIGAPAGTEVRAAADGEVVYSGDGLRGYGNLVIVRHAGGYITAYAYNQANEVAEGDEVAAGDVVARVGSTGSASESSLHFELRRRTDAIDPLRVLPAR</sequence>
<dbReference type="Gene3D" id="3.10.350.10">
    <property type="entry name" value="LysM domain"/>
    <property type="match status" value="1"/>
</dbReference>
<dbReference type="InterPro" id="IPR018392">
    <property type="entry name" value="LysM"/>
</dbReference>
<dbReference type="SUPFAM" id="SSF51261">
    <property type="entry name" value="Duplicated hybrid motif"/>
    <property type="match status" value="1"/>
</dbReference>
<dbReference type="STRING" id="381306.AN478_00295"/>
<dbReference type="EMBL" id="FMUN01000010">
    <property type="protein sequence ID" value="SCY65190.1"/>
    <property type="molecule type" value="Genomic_DNA"/>
</dbReference>
<dbReference type="AlphaFoldDB" id="A0A1G5HPE6"/>